<dbReference type="Pfam" id="PF00132">
    <property type="entry name" value="Hexapep"/>
    <property type="match status" value="2"/>
</dbReference>
<dbReference type="InterPro" id="IPR011004">
    <property type="entry name" value="Trimer_LpxA-like_sf"/>
</dbReference>
<sequence>MEFTAKQIAQYVNGKVEGDETVRVHTFAKIEESVPGAVSFLANPKYTHYIHDTQSSIVLVDESIEIPEKVSPTLIRVKNARDCVAKLLQLYEASKPKKKGVDALAFVSPKAHLGQDVYVGPFAYIGDNVSVGNGSQVYPNVTIFDGASIGSHCVIYPNVSIYHECQLGDNVIVHSGAVIGADGFGFAPNGESYDKIPQIGKVVIEDNVEIGANTCVDRSTMGATYVRKGVKLDNLVQIAHNTDIGANTVMSAQVGIAGSTKVGSWCMFGGQVGVSGHITIGNHVMLGAQSGAPGSIDDNQTLIGTPPMSQYLFFKSQAIIRRLPDMYRQLNDLKKEVEELKNKK</sequence>
<gene>
    <name evidence="7" type="primary">lpxD</name>
    <name evidence="9" type="ORF">C7379_107115</name>
</gene>
<evidence type="ECO:0000256" key="3">
    <source>
        <dbReference type="ARBA" id="ARBA00022679"/>
    </source>
</evidence>
<organism evidence="9 10">
    <name type="scientific">Hallella colorans</name>
    <dbReference type="NCBI Taxonomy" id="1703337"/>
    <lineage>
        <taxon>Bacteria</taxon>
        <taxon>Pseudomonadati</taxon>
        <taxon>Bacteroidota</taxon>
        <taxon>Bacteroidia</taxon>
        <taxon>Bacteroidales</taxon>
        <taxon>Prevotellaceae</taxon>
        <taxon>Hallella</taxon>
    </lineage>
</organism>
<evidence type="ECO:0000256" key="4">
    <source>
        <dbReference type="ARBA" id="ARBA00022737"/>
    </source>
</evidence>
<dbReference type="Proteomes" id="UP000245870">
    <property type="component" value="Unassembled WGS sequence"/>
</dbReference>
<keyword evidence="3 7" id="KW-0808">Transferase</keyword>
<protein>
    <recommendedName>
        <fullName evidence="7">UDP-3-O-acylglucosamine N-acyltransferase</fullName>
        <ecNumber evidence="7">2.3.1.191</ecNumber>
    </recommendedName>
</protein>
<evidence type="ECO:0000259" key="8">
    <source>
        <dbReference type="Pfam" id="PF04613"/>
    </source>
</evidence>
<comment type="pathway">
    <text evidence="7">Bacterial outer membrane biogenesis; LPS lipid A biosynthesis.</text>
</comment>
<dbReference type="CDD" id="cd03352">
    <property type="entry name" value="LbH_LpxD"/>
    <property type="match status" value="1"/>
</dbReference>
<dbReference type="OrthoDB" id="9784739at2"/>
<evidence type="ECO:0000256" key="1">
    <source>
        <dbReference type="ARBA" id="ARBA00022516"/>
    </source>
</evidence>
<keyword evidence="4 7" id="KW-0677">Repeat</keyword>
<dbReference type="GO" id="GO:0016410">
    <property type="term" value="F:N-acyltransferase activity"/>
    <property type="evidence" value="ECO:0007669"/>
    <property type="project" value="InterPro"/>
</dbReference>
<dbReference type="GO" id="GO:0103118">
    <property type="term" value="F:UDP-3-O-[(3R)-3-hydroxyacyl]-glucosamine N-acyltransferase activity"/>
    <property type="evidence" value="ECO:0007669"/>
    <property type="project" value="UniProtKB-EC"/>
</dbReference>
<dbReference type="Pfam" id="PF04613">
    <property type="entry name" value="LpxD"/>
    <property type="match status" value="1"/>
</dbReference>
<dbReference type="UniPathway" id="UPA00973"/>
<evidence type="ECO:0000256" key="2">
    <source>
        <dbReference type="ARBA" id="ARBA00022556"/>
    </source>
</evidence>
<dbReference type="Gene3D" id="2.160.10.10">
    <property type="entry name" value="Hexapeptide repeat proteins"/>
    <property type="match status" value="1"/>
</dbReference>
<dbReference type="Pfam" id="PF14602">
    <property type="entry name" value="Hexapep_2"/>
    <property type="match status" value="1"/>
</dbReference>
<feature type="active site" description="Proton acceptor" evidence="7">
    <location>
        <position position="240"/>
    </location>
</feature>
<comment type="similarity">
    <text evidence="7">Belongs to the transferase hexapeptide repeat family. LpxD subfamily.</text>
</comment>
<evidence type="ECO:0000256" key="6">
    <source>
        <dbReference type="ARBA" id="ARBA00023315"/>
    </source>
</evidence>
<dbReference type="EC" id="2.3.1.191" evidence="7"/>
<dbReference type="Gene3D" id="3.40.1390.10">
    <property type="entry name" value="MurE/MurF, N-terminal domain"/>
    <property type="match status" value="1"/>
</dbReference>
<dbReference type="PANTHER" id="PTHR43378:SF2">
    <property type="entry name" value="UDP-3-O-ACYLGLUCOSAMINE N-ACYLTRANSFERASE 1, MITOCHONDRIAL-RELATED"/>
    <property type="match status" value="1"/>
</dbReference>
<name>A0A2U0UBX7_9BACT</name>
<dbReference type="InterPro" id="IPR001451">
    <property type="entry name" value="Hexapep"/>
</dbReference>
<dbReference type="RefSeq" id="WP_116616318.1">
    <property type="nucleotide sequence ID" value="NZ_CALDWB010000020.1"/>
</dbReference>
<dbReference type="GO" id="GO:0009245">
    <property type="term" value="P:lipid A biosynthetic process"/>
    <property type="evidence" value="ECO:0007669"/>
    <property type="project" value="UniProtKB-UniRule"/>
</dbReference>
<comment type="caution">
    <text evidence="9">The sequence shown here is derived from an EMBL/GenBank/DDBJ whole genome shotgun (WGS) entry which is preliminary data.</text>
</comment>
<dbReference type="HAMAP" id="MF_00523">
    <property type="entry name" value="LpxD"/>
    <property type="match status" value="1"/>
</dbReference>
<proteinExistence type="inferred from homology"/>
<dbReference type="SUPFAM" id="SSF51161">
    <property type="entry name" value="Trimeric LpxA-like enzymes"/>
    <property type="match status" value="1"/>
</dbReference>
<keyword evidence="1 7" id="KW-0444">Lipid biosynthesis</keyword>
<dbReference type="PANTHER" id="PTHR43378">
    <property type="entry name" value="UDP-3-O-ACYLGLUCOSAMINE N-ACYLTRANSFERASE"/>
    <property type="match status" value="1"/>
</dbReference>
<dbReference type="GO" id="GO:0016020">
    <property type="term" value="C:membrane"/>
    <property type="evidence" value="ECO:0007669"/>
    <property type="project" value="GOC"/>
</dbReference>
<dbReference type="InterPro" id="IPR020573">
    <property type="entry name" value="UDP_GlcNAc_AcTrfase_non-rep"/>
</dbReference>
<evidence type="ECO:0000256" key="5">
    <source>
        <dbReference type="ARBA" id="ARBA00023098"/>
    </source>
</evidence>
<reference evidence="9 10" key="1">
    <citation type="submission" date="2018-05" db="EMBL/GenBank/DDBJ databases">
        <title>Genomic Encyclopedia of Type Strains, Phase IV (KMG-IV): sequencing the most valuable type-strain genomes for metagenomic binning, comparative biology and taxonomic classification.</title>
        <authorList>
            <person name="Goeker M."/>
        </authorList>
    </citation>
    <scope>NUCLEOTIDE SEQUENCE [LARGE SCALE GENOMIC DNA]</scope>
    <source>
        <strain evidence="9 10">DSM 100333</strain>
    </source>
</reference>
<accession>A0A2U0UBX7</accession>
<evidence type="ECO:0000313" key="9">
    <source>
        <dbReference type="EMBL" id="PVX55136.1"/>
    </source>
</evidence>
<evidence type="ECO:0000256" key="7">
    <source>
        <dbReference type="HAMAP-Rule" id="MF_00523"/>
    </source>
</evidence>
<dbReference type="NCBIfam" id="TIGR01853">
    <property type="entry name" value="lipid_A_lpxD"/>
    <property type="match status" value="1"/>
</dbReference>
<keyword evidence="10" id="KW-1185">Reference proteome</keyword>
<dbReference type="NCBIfam" id="NF002060">
    <property type="entry name" value="PRK00892.1"/>
    <property type="match status" value="1"/>
</dbReference>
<comment type="catalytic activity">
    <reaction evidence="7">
        <text>a UDP-3-O-[(3R)-3-hydroxyacyl]-alpha-D-glucosamine + a (3R)-hydroxyacyl-[ACP] = a UDP-2-N,3-O-bis[(3R)-3-hydroxyacyl]-alpha-D-glucosamine + holo-[ACP] + H(+)</text>
        <dbReference type="Rhea" id="RHEA:53836"/>
        <dbReference type="Rhea" id="RHEA-COMP:9685"/>
        <dbReference type="Rhea" id="RHEA-COMP:9945"/>
        <dbReference type="ChEBI" id="CHEBI:15378"/>
        <dbReference type="ChEBI" id="CHEBI:64479"/>
        <dbReference type="ChEBI" id="CHEBI:78827"/>
        <dbReference type="ChEBI" id="CHEBI:137740"/>
        <dbReference type="ChEBI" id="CHEBI:137748"/>
        <dbReference type="EC" id="2.3.1.191"/>
    </reaction>
</comment>
<keyword evidence="6 7" id="KW-0012">Acyltransferase</keyword>
<comment type="function">
    <text evidence="7">Catalyzes the N-acylation of UDP-3-O-acylglucosamine using 3-hydroxyacyl-ACP as the acyl donor. Is involved in the biosynthesis of lipid A, a phosphorylated glycolipid that anchors the lipopolysaccharide to the outer membrane of the cell.</text>
</comment>
<dbReference type="InterPro" id="IPR007691">
    <property type="entry name" value="LpxD"/>
</dbReference>
<dbReference type="EMBL" id="QENY01000007">
    <property type="protein sequence ID" value="PVX55136.1"/>
    <property type="molecule type" value="Genomic_DNA"/>
</dbReference>
<feature type="domain" description="UDP-3-O-[3-hydroxymyristoyl] glucosamine N-acyltransferase non-repeat region" evidence="8">
    <location>
        <begin position="22"/>
        <end position="90"/>
    </location>
</feature>
<evidence type="ECO:0000313" key="10">
    <source>
        <dbReference type="Proteomes" id="UP000245870"/>
    </source>
</evidence>
<keyword evidence="2 7" id="KW-0441">Lipid A biosynthesis</keyword>
<comment type="subunit">
    <text evidence="7">Homotrimer.</text>
</comment>
<dbReference type="AlphaFoldDB" id="A0A2U0UBX7"/>
<keyword evidence="5 7" id="KW-0443">Lipid metabolism</keyword>